<dbReference type="InterPro" id="IPR010264">
    <property type="entry name" value="Self-incomp_S1"/>
</dbReference>
<evidence type="ECO:0000256" key="1">
    <source>
        <dbReference type="ARBA" id="ARBA00004613"/>
    </source>
</evidence>
<dbReference type="GO" id="GO:0060320">
    <property type="term" value="P:rejection of self pollen"/>
    <property type="evidence" value="ECO:0007669"/>
    <property type="project" value="UniProtKB-KW"/>
</dbReference>
<dbReference type="GeneID" id="101511141"/>
<organism evidence="7 9">
    <name type="scientific">Cicer arietinum</name>
    <name type="common">Chickpea</name>
    <name type="synonym">Garbanzo</name>
    <dbReference type="NCBI Taxonomy" id="3827"/>
    <lineage>
        <taxon>Eukaryota</taxon>
        <taxon>Viridiplantae</taxon>
        <taxon>Streptophyta</taxon>
        <taxon>Embryophyta</taxon>
        <taxon>Tracheophyta</taxon>
        <taxon>Spermatophyta</taxon>
        <taxon>Magnoliopsida</taxon>
        <taxon>eudicotyledons</taxon>
        <taxon>Gunneridae</taxon>
        <taxon>Pentapetalae</taxon>
        <taxon>rosids</taxon>
        <taxon>fabids</taxon>
        <taxon>Fabales</taxon>
        <taxon>Fabaceae</taxon>
        <taxon>Papilionoideae</taxon>
        <taxon>50 kb inversion clade</taxon>
        <taxon>NPAAA clade</taxon>
        <taxon>Hologalegina</taxon>
        <taxon>IRL clade</taxon>
        <taxon>Cicereae</taxon>
        <taxon>Cicer</taxon>
    </lineage>
</organism>
<dbReference type="AlphaFoldDB" id="A0A1S2YF66"/>
<dbReference type="Proteomes" id="UP000087171">
    <property type="component" value="Chromosome Ca6"/>
</dbReference>
<feature type="signal peptide" evidence="6">
    <location>
        <begin position="1"/>
        <end position="20"/>
    </location>
</feature>
<dbReference type="PANTHER" id="PTHR31232:SF156">
    <property type="entry name" value="PLANT SELF-INCOMPATIBILITY PROTEIN S1 FAMILY-RELATED"/>
    <property type="match status" value="1"/>
</dbReference>
<evidence type="ECO:0000256" key="4">
    <source>
        <dbReference type="ARBA" id="ARBA00022525"/>
    </source>
</evidence>
<keyword evidence="5 6" id="KW-0732">Signal</keyword>
<dbReference type="GO" id="GO:0005576">
    <property type="term" value="C:extracellular region"/>
    <property type="evidence" value="ECO:0007669"/>
    <property type="project" value="UniProtKB-SubCell"/>
</dbReference>
<keyword evidence="7" id="KW-1185">Reference proteome</keyword>
<comment type="similarity">
    <text evidence="2 6">Belongs to the plant self-incompatibility (S1) protein family.</text>
</comment>
<dbReference type="RefSeq" id="XP_004503916.2">
    <property type="nucleotide sequence ID" value="XM_004503859.3"/>
</dbReference>
<gene>
    <name evidence="9" type="primary">LOC101511141</name>
    <name evidence="8" type="synonym">LOC101510822</name>
</gene>
<dbReference type="Pfam" id="PF05938">
    <property type="entry name" value="Self-incomp_S1"/>
    <property type="match status" value="1"/>
</dbReference>
<keyword evidence="4 6" id="KW-0964">Secreted</keyword>
<evidence type="ECO:0000256" key="6">
    <source>
        <dbReference type="RuleBase" id="RU367044"/>
    </source>
</evidence>
<accession>A0A1S2YF66</accession>
<comment type="subcellular location">
    <subcellularLocation>
        <location evidence="1 6">Secreted</location>
    </subcellularLocation>
</comment>
<proteinExistence type="inferred from homology"/>
<evidence type="ECO:0000256" key="3">
    <source>
        <dbReference type="ARBA" id="ARBA00022471"/>
    </source>
</evidence>
<dbReference type="KEGG" id="cam:101510822"/>
<dbReference type="OrthoDB" id="1842729at2759"/>
<sequence length="127" mass="14603">MMMNNVLAIVVVLMITSVKATITTVRVENDLPVDTILTLHCKSSTKDLGAKVLHSGQYIEWSFQPNTNTKYWCSVTWNNIPQKNIVIYDAAKDVAVCTDKCWRGISSDGAYFYNQFKSTWERRYPWN</sequence>
<evidence type="ECO:0000313" key="9">
    <source>
        <dbReference type="RefSeq" id="XP_004503916.2"/>
    </source>
</evidence>
<reference evidence="7" key="1">
    <citation type="journal article" date="2013" name="Nat. Biotechnol.">
        <title>Draft genome sequence of chickpea (Cicer arietinum) provides a resource for trait improvement.</title>
        <authorList>
            <person name="Varshney R.K."/>
            <person name="Song C."/>
            <person name="Saxena R.K."/>
            <person name="Azam S."/>
            <person name="Yu S."/>
            <person name="Sharpe A.G."/>
            <person name="Cannon S."/>
            <person name="Baek J."/>
            <person name="Rosen B.D."/>
            <person name="Tar'an B."/>
            <person name="Millan T."/>
            <person name="Zhang X."/>
            <person name="Ramsay L.D."/>
            <person name="Iwata A."/>
            <person name="Wang Y."/>
            <person name="Nelson W."/>
            <person name="Farmer A.D."/>
            <person name="Gaur P.M."/>
            <person name="Soderlund C."/>
            <person name="Penmetsa R.V."/>
            <person name="Xu C."/>
            <person name="Bharti A.K."/>
            <person name="He W."/>
            <person name="Winter P."/>
            <person name="Zhao S."/>
            <person name="Hane J.K."/>
            <person name="Carrasquilla-Garcia N."/>
            <person name="Condie J.A."/>
            <person name="Upadhyaya H.D."/>
            <person name="Luo M.C."/>
            <person name="Thudi M."/>
            <person name="Gowda C.L."/>
            <person name="Singh N.P."/>
            <person name="Lichtenzveig J."/>
            <person name="Gali K.K."/>
            <person name="Rubio J."/>
            <person name="Nadarajan N."/>
            <person name="Dolezel J."/>
            <person name="Bansal K.C."/>
            <person name="Xu X."/>
            <person name="Edwards D."/>
            <person name="Zhang G."/>
            <person name="Kahl G."/>
            <person name="Gil J."/>
            <person name="Singh K.B."/>
            <person name="Datta S.K."/>
            <person name="Jackson S.A."/>
            <person name="Wang J."/>
            <person name="Cook D.R."/>
        </authorList>
    </citation>
    <scope>NUCLEOTIDE SEQUENCE [LARGE SCALE GENOMIC DNA]</scope>
    <source>
        <strain evidence="7">cv. CDC Frontier</strain>
    </source>
</reference>
<feature type="chain" id="PRO_5010813612" description="S-protein homolog" evidence="6">
    <location>
        <begin position="21"/>
        <end position="127"/>
    </location>
</feature>
<keyword evidence="3 6" id="KW-0713">Self-incompatibility</keyword>
<protein>
    <recommendedName>
        <fullName evidence="6">S-protein homolog</fullName>
    </recommendedName>
</protein>
<dbReference type="PANTHER" id="PTHR31232">
    <property type="match status" value="1"/>
</dbReference>
<dbReference type="GeneID" id="101510822"/>
<reference evidence="8 9" key="2">
    <citation type="submission" date="2025-04" db="UniProtKB">
        <authorList>
            <consortium name="RefSeq"/>
        </authorList>
    </citation>
    <scope>IDENTIFICATION</scope>
    <source>
        <tissue evidence="8 9">Etiolated seedlings</tissue>
    </source>
</reference>
<evidence type="ECO:0000256" key="5">
    <source>
        <dbReference type="ARBA" id="ARBA00022729"/>
    </source>
</evidence>
<dbReference type="RefSeq" id="XP_004503915.2">
    <property type="nucleotide sequence ID" value="XM_004503858.3"/>
</dbReference>
<name>A0A1S2YF66_CICAR</name>
<evidence type="ECO:0000313" key="7">
    <source>
        <dbReference type="Proteomes" id="UP000087171"/>
    </source>
</evidence>
<dbReference type="PaxDb" id="3827-XP_004503915.1"/>
<dbReference type="KEGG" id="cam:101511141"/>
<evidence type="ECO:0000313" key="8">
    <source>
        <dbReference type="RefSeq" id="XP_004503915.2"/>
    </source>
</evidence>
<evidence type="ECO:0000256" key="2">
    <source>
        <dbReference type="ARBA" id="ARBA00005581"/>
    </source>
</evidence>